<evidence type="ECO:0008006" key="4">
    <source>
        <dbReference type="Google" id="ProtNLM"/>
    </source>
</evidence>
<keyword evidence="1" id="KW-0732">Signal</keyword>
<proteinExistence type="predicted"/>
<evidence type="ECO:0000313" key="2">
    <source>
        <dbReference type="EMBL" id="KAL3403109.1"/>
    </source>
</evidence>
<feature type="signal peptide" evidence="1">
    <location>
        <begin position="1"/>
        <end position="25"/>
    </location>
</feature>
<protein>
    <recommendedName>
        <fullName evidence="4">Secreted protein</fullName>
    </recommendedName>
</protein>
<gene>
    <name evidence="2" type="ORF">TKK_004239</name>
</gene>
<keyword evidence="3" id="KW-1185">Reference proteome</keyword>
<accession>A0ABD2XDX1</accession>
<name>A0ABD2XDX1_9HYME</name>
<evidence type="ECO:0000313" key="3">
    <source>
        <dbReference type="Proteomes" id="UP001627154"/>
    </source>
</evidence>
<feature type="chain" id="PRO_5044760666" description="Secreted protein" evidence="1">
    <location>
        <begin position="26"/>
        <end position="80"/>
    </location>
</feature>
<dbReference type="AlphaFoldDB" id="A0ABD2XDX1"/>
<dbReference type="EMBL" id="JBJJXI010000032">
    <property type="protein sequence ID" value="KAL3403109.1"/>
    <property type="molecule type" value="Genomic_DNA"/>
</dbReference>
<comment type="caution">
    <text evidence="2">The sequence shown here is derived from an EMBL/GenBank/DDBJ whole genome shotgun (WGS) entry which is preliminary data.</text>
</comment>
<evidence type="ECO:0000256" key="1">
    <source>
        <dbReference type="SAM" id="SignalP"/>
    </source>
</evidence>
<sequence>MRTRVAQTNILLLLFLYRTRPPSTAVWYTCSTAAYKSAPVHTSIKEINLKRVMDSCFEYMHTRLRIFRCRPFRLTKSNAG</sequence>
<dbReference type="Proteomes" id="UP001627154">
    <property type="component" value="Unassembled WGS sequence"/>
</dbReference>
<reference evidence="2 3" key="1">
    <citation type="journal article" date="2024" name="bioRxiv">
        <title>A reference genome for Trichogramma kaykai: A tiny desert-dwelling parasitoid wasp with competing sex-ratio distorters.</title>
        <authorList>
            <person name="Culotta J."/>
            <person name="Lindsey A.R."/>
        </authorList>
    </citation>
    <scope>NUCLEOTIDE SEQUENCE [LARGE SCALE GENOMIC DNA]</scope>
    <source>
        <strain evidence="2 3">KSX58</strain>
    </source>
</reference>
<organism evidence="2 3">
    <name type="scientific">Trichogramma kaykai</name>
    <dbReference type="NCBI Taxonomy" id="54128"/>
    <lineage>
        <taxon>Eukaryota</taxon>
        <taxon>Metazoa</taxon>
        <taxon>Ecdysozoa</taxon>
        <taxon>Arthropoda</taxon>
        <taxon>Hexapoda</taxon>
        <taxon>Insecta</taxon>
        <taxon>Pterygota</taxon>
        <taxon>Neoptera</taxon>
        <taxon>Endopterygota</taxon>
        <taxon>Hymenoptera</taxon>
        <taxon>Apocrita</taxon>
        <taxon>Proctotrupomorpha</taxon>
        <taxon>Chalcidoidea</taxon>
        <taxon>Trichogrammatidae</taxon>
        <taxon>Trichogramma</taxon>
    </lineage>
</organism>